<dbReference type="Pfam" id="PF00025">
    <property type="entry name" value="Arf"/>
    <property type="match status" value="1"/>
</dbReference>
<gene>
    <name evidence="4" type="ORF">LVJ94_18885</name>
</gene>
<dbReference type="InterPro" id="IPR027417">
    <property type="entry name" value="P-loop_NTPase"/>
</dbReference>
<feature type="region of interest" description="Disordered" evidence="3">
    <location>
        <begin position="216"/>
        <end position="304"/>
    </location>
</feature>
<dbReference type="SUPFAM" id="SSF52540">
    <property type="entry name" value="P-loop containing nucleoside triphosphate hydrolases"/>
    <property type="match status" value="1"/>
</dbReference>
<name>A0ABZ2LEB7_9BACT</name>
<dbReference type="Proteomes" id="UP001374803">
    <property type="component" value="Chromosome"/>
</dbReference>
<evidence type="ECO:0000256" key="2">
    <source>
        <dbReference type="ARBA" id="ARBA00023134"/>
    </source>
</evidence>
<evidence type="ECO:0000313" key="4">
    <source>
        <dbReference type="EMBL" id="WXB09288.1"/>
    </source>
</evidence>
<organism evidence="4 5">
    <name type="scientific">Pendulispora rubella</name>
    <dbReference type="NCBI Taxonomy" id="2741070"/>
    <lineage>
        <taxon>Bacteria</taxon>
        <taxon>Pseudomonadati</taxon>
        <taxon>Myxococcota</taxon>
        <taxon>Myxococcia</taxon>
        <taxon>Myxococcales</taxon>
        <taxon>Sorangiineae</taxon>
        <taxon>Pendulisporaceae</taxon>
        <taxon>Pendulispora</taxon>
    </lineage>
</organism>
<keyword evidence="1" id="KW-0547">Nucleotide-binding</keyword>
<reference evidence="4" key="1">
    <citation type="submission" date="2021-12" db="EMBL/GenBank/DDBJ databases">
        <title>Discovery of the Pendulisporaceae a myxobacterial family with distinct sporulation behavior and unique specialized metabolism.</title>
        <authorList>
            <person name="Garcia R."/>
            <person name="Popoff A."/>
            <person name="Bader C.D."/>
            <person name="Loehr J."/>
            <person name="Walesch S."/>
            <person name="Walt C."/>
            <person name="Boldt J."/>
            <person name="Bunk B."/>
            <person name="Haeckl F.J.F.P.J."/>
            <person name="Gunesch A.P."/>
            <person name="Birkelbach J."/>
            <person name="Nuebel U."/>
            <person name="Pietschmann T."/>
            <person name="Bach T."/>
            <person name="Mueller R."/>
        </authorList>
    </citation>
    <scope>NUCLEOTIDE SEQUENCE</scope>
    <source>
        <strain evidence="4">MSr11367</strain>
    </source>
</reference>
<protein>
    <submittedName>
        <fullName evidence="4">GTPase domain-containing protein</fullName>
    </submittedName>
</protein>
<dbReference type="PANTHER" id="PTHR42708:SF1">
    <property type="entry name" value="GLIDING MOTILITY PROTEIN MGLA"/>
    <property type="match status" value="1"/>
</dbReference>
<sequence>MASLNPLTQELVFKIVFYGPGLGGKTTTLQHIHSASAPDKRGKLVSLATPTDRTLYFDFLPLRLQKIRNMTVRLQLFTVPGQVYYSATRKLVLTGADGIVFVADSQTARLDANQESLEDLNANLADHGRALSQLPHTFQWNKRDLSEVVSEDELDRRFNLFSAPSIGTSATRGDGVFEGLEQITKLTMETYRAELPNRREVIMLLDEETSGIADAIRGLAESPRPKPVEAPPVRREKSPLVAAMAAASAQQAQQQPPQAATTGQAAHALARAPDSTGGARARSDGAQSGSYLVPTVSPSSQGGTSFSMAELWPEVDRDAVRKCEHLLAAHDTLGAIMACDVLLSRVLAFAAGLCGSADAPRDPALVCLLIGLDGRRYVKFRALVRAARQSDEVIYREALECFTFVVEARRNATGLAASVL</sequence>
<proteinExistence type="predicted"/>
<keyword evidence="2" id="KW-0342">GTP-binding</keyword>
<dbReference type="InterPro" id="IPR052705">
    <property type="entry name" value="Gliding_Motility_GTPase"/>
</dbReference>
<feature type="compositionally biased region" description="Low complexity" evidence="3">
    <location>
        <begin position="242"/>
        <end position="272"/>
    </location>
</feature>
<feature type="compositionally biased region" description="Polar residues" evidence="3">
    <location>
        <begin position="285"/>
        <end position="304"/>
    </location>
</feature>
<dbReference type="EMBL" id="CP089983">
    <property type="protein sequence ID" value="WXB09288.1"/>
    <property type="molecule type" value="Genomic_DNA"/>
</dbReference>
<dbReference type="PANTHER" id="PTHR42708">
    <property type="entry name" value="ATP/GTP-BINDING PROTEIN-RELATED"/>
    <property type="match status" value="1"/>
</dbReference>
<evidence type="ECO:0000256" key="1">
    <source>
        <dbReference type="ARBA" id="ARBA00022741"/>
    </source>
</evidence>
<dbReference type="InterPro" id="IPR006689">
    <property type="entry name" value="Small_GTPase_ARF/SAR"/>
</dbReference>
<dbReference type="CDD" id="cd00882">
    <property type="entry name" value="Ras_like_GTPase"/>
    <property type="match status" value="1"/>
</dbReference>
<feature type="compositionally biased region" description="Basic and acidic residues" evidence="3">
    <location>
        <begin position="223"/>
        <end position="238"/>
    </location>
</feature>
<dbReference type="Gene3D" id="3.40.50.300">
    <property type="entry name" value="P-loop containing nucleotide triphosphate hydrolases"/>
    <property type="match status" value="1"/>
</dbReference>
<dbReference type="RefSeq" id="WP_394838959.1">
    <property type="nucleotide sequence ID" value="NZ_CP089929.1"/>
</dbReference>
<evidence type="ECO:0000313" key="5">
    <source>
        <dbReference type="Proteomes" id="UP001374803"/>
    </source>
</evidence>
<evidence type="ECO:0000256" key="3">
    <source>
        <dbReference type="SAM" id="MobiDB-lite"/>
    </source>
</evidence>
<accession>A0ABZ2LEB7</accession>
<keyword evidence="5" id="KW-1185">Reference proteome</keyword>